<dbReference type="EMBL" id="CM041550">
    <property type="protein sequence ID" value="KAI3355667.1"/>
    <property type="molecule type" value="Genomic_DNA"/>
</dbReference>
<evidence type="ECO:0000313" key="1">
    <source>
        <dbReference type="EMBL" id="KAI3355667.1"/>
    </source>
</evidence>
<comment type="caution">
    <text evidence="1">The sequence shown here is derived from an EMBL/GenBank/DDBJ whole genome shotgun (WGS) entry which is preliminary data.</text>
</comment>
<organism evidence="1 2">
    <name type="scientific">Scortum barcoo</name>
    <name type="common">barcoo grunter</name>
    <dbReference type="NCBI Taxonomy" id="214431"/>
    <lineage>
        <taxon>Eukaryota</taxon>
        <taxon>Metazoa</taxon>
        <taxon>Chordata</taxon>
        <taxon>Craniata</taxon>
        <taxon>Vertebrata</taxon>
        <taxon>Euteleostomi</taxon>
        <taxon>Actinopterygii</taxon>
        <taxon>Neopterygii</taxon>
        <taxon>Teleostei</taxon>
        <taxon>Neoteleostei</taxon>
        <taxon>Acanthomorphata</taxon>
        <taxon>Eupercaria</taxon>
        <taxon>Centrarchiformes</taxon>
        <taxon>Terapontoidei</taxon>
        <taxon>Terapontidae</taxon>
        <taxon>Scortum</taxon>
    </lineage>
</organism>
<evidence type="ECO:0000313" key="2">
    <source>
        <dbReference type="Proteomes" id="UP000831701"/>
    </source>
</evidence>
<name>A0ACB8VJ75_9TELE</name>
<proteinExistence type="predicted"/>
<dbReference type="Proteomes" id="UP000831701">
    <property type="component" value="Chromosome 20"/>
</dbReference>
<reference evidence="1" key="1">
    <citation type="submission" date="2022-04" db="EMBL/GenBank/DDBJ databases">
        <title>Jade perch genome.</title>
        <authorList>
            <person name="Chao B."/>
        </authorList>
    </citation>
    <scope>NUCLEOTIDE SEQUENCE</scope>
    <source>
        <strain evidence="1">CB-2022</strain>
    </source>
</reference>
<sequence length="253" mass="27391">MESPVGALSRYPSQGLQEGLGTLLYCCSARMHAKQQQETYPRPKGAGKRPSLFTGVNSNTWRLSWGAISKPTPARHRSPWATPGVVEGPAPLKELGSRAQAMRGDLLSGATIPKGHLYSRSGPKREAMKNYIDSCLKAGLIRPSSSPAGTSFFFVAKTDGIDNNPLNEITVKNSKEMRNDVKEYVAVCTTCAPNKTSQPKMGLLETLLVPSHPWSYISLNFVTDLPASRGNTTVLTAVDLPPMSCLQKSCVLE</sequence>
<protein>
    <submittedName>
        <fullName evidence="1">Uncharacterized protein</fullName>
    </submittedName>
</protein>
<keyword evidence="2" id="KW-1185">Reference proteome</keyword>
<gene>
    <name evidence="1" type="ORF">L3Q82_004259</name>
</gene>
<accession>A0ACB8VJ75</accession>